<proteinExistence type="predicted"/>
<evidence type="ECO:0000256" key="1">
    <source>
        <dbReference type="SAM" id="Phobius"/>
    </source>
</evidence>
<name>A0A1I0LUU5_9ACTN</name>
<gene>
    <name evidence="2" type="ORF">SAMN05421811_12922</name>
</gene>
<sequence length="84" mass="9178">MRPTSSVQRSRPPRAAHAASRAFLPTALRPACLPPPRPFTAGVFFAWALTNLPHYDFTQALIGTLVLAAVVILVAVGIWRSTRR</sequence>
<evidence type="ECO:0000313" key="2">
    <source>
        <dbReference type="EMBL" id="SEU47462.1"/>
    </source>
</evidence>
<evidence type="ECO:0000313" key="3">
    <source>
        <dbReference type="Proteomes" id="UP000199361"/>
    </source>
</evidence>
<keyword evidence="3" id="KW-1185">Reference proteome</keyword>
<keyword evidence="1" id="KW-0812">Transmembrane</keyword>
<feature type="transmembrane region" description="Helical" evidence="1">
    <location>
        <begin position="57"/>
        <end position="79"/>
    </location>
</feature>
<protein>
    <submittedName>
        <fullName evidence="2">Uncharacterized protein</fullName>
    </submittedName>
</protein>
<organism evidence="2 3">
    <name type="scientific">Nonomuraea wenchangensis</name>
    <dbReference type="NCBI Taxonomy" id="568860"/>
    <lineage>
        <taxon>Bacteria</taxon>
        <taxon>Bacillati</taxon>
        <taxon>Actinomycetota</taxon>
        <taxon>Actinomycetes</taxon>
        <taxon>Streptosporangiales</taxon>
        <taxon>Streptosporangiaceae</taxon>
        <taxon>Nonomuraea</taxon>
    </lineage>
</organism>
<dbReference type="EMBL" id="FOHX01000029">
    <property type="protein sequence ID" value="SEU47462.1"/>
    <property type="molecule type" value="Genomic_DNA"/>
</dbReference>
<dbReference type="AlphaFoldDB" id="A0A1I0LUU5"/>
<dbReference type="Proteomes" id="UP000199361">
    <property type="component" value="Unassembled WGS sequence"/>
</dbReference>
<accession>A0A1I0LUU5</accession>
<keyword evidence="1" id="KW-1133">Transmembrane helix</keyword>
<dbReference type="STRING" id="568860.SAMN05421811_12922"/>
<reference evidence="2 3" key="1">
    <citation type="submission" date="2016-10" db="EMBL/GenBank/DDBJ databases">
        <authorList>
            <person name="de Groot N.N."/>
        </authorList>
    </citation>
    <scope>NUCLEOTIDE SEQUENCE [LARGE SCALE GENOMIC DNA]</scope>
    <source>
        <strain evidence="2 3">CGMCC 4.5598</strain>
    </source>
</reference>
<keyword evidence="1" id="KW-0472">Membrane</keyword>